<proteinExistence type="predicted"/>
<name>A0A8S1QDH2_PARPR</name>
<dbReference type="OMA" id="ELKRIQW"/>
<dbReference type="AlphaFoldDB" id="A0A8S1QDH2"/>
<sequence>MLLEIPFHILDMILSCLTYQELKRIQWIDQFFATYIPSIILRTKNQISISIFDSNKSLGLNKWLKLDKLHLIISTTSLQELKQILRQIPQSVKKLKIQLNYDLIIQERFYSYISKYSQQLITLKLIATGPNIIQTKQNIDSKFLHNHFYEKMRNLKTFQLDTTNLSKITNESIQNYLFFALFYKDEQFQRQPTIEKISFDQLADTNQMERGYLQQSNFQINTTIKKITLKQFDQAQQMNLLIHLQKLTILIGDQVESIKLCQHLNLHTIIEGDKMTAFLKHFNNLRVLSLNIYNISFEISNFELDELAQLNLRSLGLASLKYHQSHFASLFSLLPNLIMLNLDFTSIDDECLNILGYLTNYTQLKIRGCRKLTNGSLLPFLEKQKYLTQVDIRGVLGFSKKAFRLLTKNNILQQLCISDNKINNSVLVDLLNKNSGNLRHLNIGELMNNQGLTNDVFKQAKERNICLLNMQSASVKFTAQSFSIKVVSDFLYLVPNIQVLCLKINVQNIMFLIDQILEHESICNSLQKLTLSCNGYAHLNVSQREILIFQSFRQKAIRLDTLTLNVSDGGNEVGKIFLNCISKKTEGHDIRLVLPQQNIQYII</sequence>
<reference evidence="1" key="1">
    <citation type="submission" date="2021-01" db="EMBL/GenBank/DDBJ databases">
        <authorList>
            <consortium name="Genoscope - CEA"/>
            <person name="William W."/>
        </authorList>
    </citation>
    <scope>NUCLEOTIDE SEQUENCE</scope>
</reference>
<evidence type="ECO:0000313" key="1">
    <source>
        <dbReference type="EMBL" id="CAD8113483.1"/>
    </source>
</evidence>
<gene>
    <name evidence="1" type="ORF">PPRIM_AZ9-3.1.T1550082</name>
</gene>
<evidence type="ECO:0000313" key="2">
    <source>
        <dbReference type="Proteomes" id="UP000688137"/>
    </source>
</evidence>
<protein>
    <recommendedName>
        <fullName evidence="3">F-box domain-containing protein</fullName>
    </recommendedName>
</protein>
<comment type="caution">
    <text evidence="1">The sequence shown here is derived from an EMBL/GenBank/DDBJ whole genome shotgun (WGS) entry which is preliminary data.</text>
</comment>
<accession>A0A8S1QDH2</accession>
<keyword evidence="2" id="KW-1185">Reference proteome</keyword>
<dbReference type="EMBL" id="CAJJDM010000160">
    <property type="protein sequence ID" value="CAD8113483.1"/>
    <property type="molecule type" value="Genomic_DNA"/>
</dbReference>
<dbReference type="Proteomes" id="UP000688137">
    <property type="component" value="Unassembled WGS sequence"/>
</dbReference>
<organism evidence="1 2">
    <name type="scientific">Paramecium primaurelia</name>
    <dbReference type="NCBI Taxonomy" id="5886"/>
    <lineage>
        <taxon>Eukaryota</taxon>
        <taxon>Sar</taxon>
        <taxon>Alveolata</taxon>
        <taxon>Ciliophora</taxon>
        <taxon>Intramacronucleata</taxon>
        <taxon>Oligohymenophorea</taxon>
        <taxon>Peniculida</taxon>
        <taxon>Parameciidae</taxon>
        <taxon>Paramecium</taxon>
    </lineage>
</organism>
<evidence type="ECO:0008006" key="3">
    <source>
        <dbReference type="Google" id="ProtNLM"/>
    </source>
</evidence>